<dbReference type="Proteomes" id="UP001219630">
    <property type="component" value="Chromosome"/>
</dbReference>
<keyword evidence="3" id="KW-0378">Hydrolase</keyword>
<dbReference type="RefSeq" id="WP_125259901.1">
    <property type="nucleotide sequence ID" value="NZ_CP114280.1"/>
</dbReference>
<dbReference type="InterPro" id="IPR000073">
    <property type="entry name" value="AB_hydrolase_1"/>
</dbReference>
<dbReference type="Gene3D" id="3.40.50.1820">
    <property type="entry name" value="alpha/beta hydrolase"/>
    <property type="match status" value="1"/>
</dbReference>
<dbReference type="EMBL" id="CP114280">
    <property type="protein sequence ID" value="WFN55715.1"/>
    <property type="molecule type" value="Genomic_DNA"/>
</dbReference>
<keyword evidence="1" id="KW-0732">Signal</keyword>
<dbReference type="PANTHER" id="PTHR33428:SF14">
    <property type="entry name" value="CARBOXYLESTERASE TYPE B DOMAIN-CONTAINING PROTEIN"/>
    <property type="match status" value="1"/>
</dbReference>
<evidence type="ECO:0000313" key="4">
    <source>
        <dbReference type="Proteomes" id="UP001219630"/>
    </source>
</evidence>
<dbReference type="PIRSF" id="PIRSF031982">
    <property type="entry name" value="UCP031982_abhydr"/>
    <property type="match status" value="1"/>
</dbReference>
<keyword evidence="4" id="KW-1185">Reference proteome</keyword>
<gene>
    <name evidence="3" type="ORF">O1Q98_19460</name>
</gene>
<dbReference type="InterPro" id="IPR016986">
    <property type="entry name" value="UCP031982_abhydr"/>
</dbReference>
<feature type="signal peptide" evidence="1">
    <location>
        <begin position="1"/>
        <end position="30"/>
    </location>
</feature>
<protein>
    <submittedName>
        <fullName evidence="3">Dienelactone hydrolase</fullName>
    </submittedName>
</protein>
<proteinExistence type="predicted"/>
<feature type="domain" description="AB hydrolase-1" evidence="2">
    <location>
        <begin position="94"/>
        <end position="191"/>
    </location>
</feature>
<sequence>MGKLFSSACQYIGKLVLAVLFFGAMFSAYAQPVDGVGFRRLAVIDPVAKKPMDAVYFYPGDIYPGNTEVAAQSHFGPYHVLARNGAKVEPGRYPLIVISHGNAGSLWSHHSLATTLARQGNIVITLSHPGDNYKDQSGAGATSTIYGRPLQISAAVTAALTNPDIGQYIDADRIAFIGFSAGGETGLLLAGGKIDASRYVSYCKHHQAEAICLAKGQIKNDRPALSPEPDFRIKAWVLMAPVSAPFSPASLNTLAKPTLIFTGDKDEELSWHENAETLAKTLPSKPQLKVIADAGHFIFLSPCSTELRAAIPALCEDSPKVDRSAVHRMISDDISRFLNGVWQGTGRR</sequence>
<dbReference type="PANTHER" id="PTHR33428">
    <property type="entry name" value="CHLOROPHYLLASE-2, CHLOROPLASTIC"/>
    <property type="match status" value="1"/>
</dbReference>
<reference evidence="3 4" key="1">
    <citation type="submission" date="2022-12" db="EMBL/GenBank/DDBJ databases">
        <title>Complete genome sequencing of Dickeya lacustris type strain LMG30899.</title>
        <authorList>
            <person name="Dobhal S."/>
            <person name="Arizala D."/>
            <person name="Arif M."/>
        </authorList>
    </citation>
    <scope>NUCLEOTIDE SEQUENCE [LARGE SCALE GENOMIC DNA]</scope>
    <source>
        <strain evidence="3 4">LMG30899</strain>
    </source>
</reference>
<evidence type="ECO:0000259" key="2">
    <source>
        <dbReference type="Pfam" id="PF00561"/>
    </source>
</evidence>
<organism evidence="3 4">
    <name type="scientific">Dickeya lacustris</name>
    <dbReference type="NCBI Taxonomy" id="2259638"/>
    <lineage>
        <taxon>Bacteria</taxon>
        <taxon>Pseudomonadati</taxon>
        <taxon>Pseudomonadota</taxon>
        <taxon>Gammaproteobacteria</taxon>
        <taxon>Enterobacterales</taxon>
        <taxon>Pectobacteriaceae</taxon>
        <taxon>Dickeya</taxon>
    </lineage>
</organism>
<dbReference type="SUPFAM" id="SSF53474">
    <property type="entry name" value="alpha/beta-Hydrolases"/>
    <property type="match status" value="1"/>
</dbReference>
<feature type="chain" id="PRO_5045151262" evidence="1">
    <location>
        <begin position="31"/>
        <end position="348"/>
    </location>
</feature>
<evidence type="ECO:0000256" key="1">
    <source>
        <dbReference type="SAM" id="SignalP"/>
    </source>
</evidence>
<dbReference type="Pfam" id="PF00561">
    <property type="entry name" value="Abhydrolase_1"/>
    <property type="match status" value="1"/>
</dbReference>
<dbReference type="GO" id="GO:0016787">
    <property type="term" value="F:hydrolase activity"/>
    <property type="evidence" value="ECO:0007669"/>
    <property type="project" value="UniProtKB-KW"/>
</dbReference>
<dbReference type="InterPro" id="IPR029058">
    <property type="entry name" value="AB_hydrolase_fold"/>
</dbReference>
<name>A0ABY8G6Y4_9GAMM</name>
<accession>A0ABY8G6Y4</accession>
<evidence type="ECO:0000313" key="3">
    <source>
        <dbReference type="EMBL" id="WFN55715.1"/>
    </source>
</evidence>